<keyword evidence="3" id="KW-1185">Reference proteome</keyword>
<evidence type="ECO:0000256" key="1">
    <source>
        <dbReference type="SAM" id="MobiDB-lite"/>
    </source>
</evidence>
<dbReference type="Proteomes" id="UP001066276">
    <property type="component" value="Chromosome 8"/>
</dbReference>
<dbReference type="AlphaFoldDB" id="A0AAV7NPF3"/>
<evidence type="ECO:0000313" key="3">
    <source>
        <dbReference type="Proteomes" id="UP001066276"/>
    </source>
</evidence>
<name>A0AAV7NPF3_PLEWA</name>
<feature type="region of interest" description="Disordered" evidence="1">
    <location>
        <begin position="1"/>
        <end position="34"/>
    </location>
</feature>
<feature type="compositionally biased region" description="Basic residues" evidence="1">
    <location>
        <begin position="15"/>
        <end position="24"/>
    </location>
</feature>
<evidence type="ECO:0000313" key="2">
    <source>
        <dbReference type="EMBL" id="KAJ1116522.1"/>
    </source>
</evidence>
<dbReference type="EMBL" id="JANPWB010000012">
    <property type="protein sequence ID" value="KAJ1116522.1"/>
    <property type="molecule type" value="Genomic_DNA"/>
</dbReference>
<proteinExistence type="predicted"/>
<accession>A0AAV7NPF3</accession>
<protein>
    <submittedName>
        <fullName evidence="2">Uncharacterized protein</fullName>
    </submittedName>
</protein>
<gene>
    <name evidence="2" type="ORF">NDU88_004732</name>
</gene>
<reference evidence="2" key="1">
    <citation type="journal article" date="2022" name="bioRxiv">
        <title>Sequencing and chromosome-scale assembly of the giantPleurodeles waltlgenome.</title>
        <authorList>
            <person name="Brown T."/>
            <person name="Elewa A."/>
            <person name="Iarovenko S."/>
            <person name="Subramanian E."/>
            <person name="Araus A.J."/>
            <person name="Petzold A."/>
            <person name="Susuki M."/>
            <person name="Suzuki K.-i.T."/>
            <person name="Hayashi T."/>
            <person name="Toyoda A."/>
            <person name="Oliveira C."/>
            <person name="Osipova E."/>
            <person name="Leigh N.D."/>
            <person name="Simon A."/>
            <person name="Yun M.H."/>
        </authorList>
    </citation>
    <scope>NUCLEOTIDE SEQUENCE</scope>
    <source>
        <strain evidence="2">20211129_DDA</strain>
        <tissue evidence="2">Liver</tissue>
    </source>
</reference>
<organism evidence="2 3">
    <name type="scientific">Pleurodeles waltl</name>
    <name type="common">Iberian ribbed newt</name>
    <dbReference type="NCBI Taxonomy" id="8319"/>
    <lineage>
        <taxon>Eukaryota</taxon>
        <taxon>Metazoa</taxon>
        <taxon>Chordata</taxon>
        <taxon>Craniata</taxon>
        <taxon>Vertebrata</taxon>
        <taxon>Euteleostomi</taxon>
        <taxon>Amphibia</taxon>
        <taxon>Batrachia</taxon>
        <taxon>Caudata</taxon>
        <taxon>Salamandroidea</taxon>
        <taxon>Salamandridae</taxon>
        <taxon>Pleurodelinae</taxon>
        <taxon>Pleurodeles</taxon>
    </lineage>
</organism>
<comment type="caution">
    <text evidence="2">The sequence shown here is derived from an EMBL/GenBank/DDBJ whole genome shotgun (WGS) entry which is preliminary data.</text>
</comment>
<sequence length="217" mass="23614">MGKRKAADIPVPHSGLKKIKKRLSGKVDGHSNTSSNQFQAIDTLFEEVEAMLRSPSIPPPSILHTVSHKKIPDLFKKRPQKPPLAVKADLHPPSAVQTFTPLPMKRSAPCMEFVECAQVGAPAPSSLEVLVPVDIPCSYRFSALSALSDSPECDLHTSPDEPGRGNSIPHSILTLDRKAQPNGAHDLVTIFQKLDDLKSLVLLIVNQFTGLLEQRAV</sequence>